<dbReference type="Proteomes" id="UP000286990">
    <property type="component" value="Unassembled WGS sequence"/>
</dbReference>
<evidence type="ECO:0000313" key="2">
    <source>
        <dbReference type="Proteomes" id="UP000286990"/>
    </source>
</evidence>
<gene>
    <name evidence="1" type="ORF">DZC72_06945</name>
</gene>
<dbReference type="EMBL" id="QUSX01000001">
    <property type="protein sequence ID" value="RRQ50289.1"/>
    <property type="molecule type" value="Genomic_DNA"/>
</dbReference>
<evidence type="ECO:0008006" key="3">
    <source>
        <dbReference type="Google" id="ProtNLM"/>
    </source>
</evidence>
<proteinExistence type="predicted"/>
<dbReference type="RefSeq" id="WP_125222108.1">
    <property type="nucleotide sequence ID" value="NZ_QUSX01000001.1"/>
</dbReference>
<protein>
    <recommendedName>
        <fullName evidence="3">DUF1795 domain-containing protein</fullName>
    </recommendedName>
</protein>
<name>A0A426RMT5_9FLAO</name>
<accession>A0A426RMT5</accession>
<dbReference type="OrthoDB" id="1359748at2"/>
<dbReference type="AlphaFoldDB" id="A0A426RMT5"/>
<evidence type="ECO:0000313" key="1">
    <source>
        <dbReference type="EMBL" id="RRQ50289.1"/>
    </source>
</evidence>
<reference evidence="2" key="2">
    <citation type="submission" date="2018-12" db="EMBL/GenBank/DDBJ databases">
        <title>Maribacter lutimaris sp. nov., isolated from marine sediment.</title>
        <authorList>
            <person name="Kim K.K."/>
        </authorList>
    </citation>
    <scope>NUCLEOTIDE SEQUENCE [LARGE SCALE GENOMIC DNA]</scope>
    <source>
        <strain evidence="2">PoM-212</strain>
    </source>
</reference>
<reference evidence="2" key="1">
    <citation type="submission" date="2018-08" db="EMBL/GenBank/DDBJ databases">
        <authorList>
            <person name="Khan S.A."/>
            <person name="J S.E."/>
        </authorList>
    </citation>
    <scope>NUCLEOTIDE SEQUENCE [LARGE SCALE GENOMIC DNA]</scope>
    <source>
        <strain evidence="2">PoM-212</strain>
    </source>
</reference>
<keyword evidence="2" id="KW-1185">Reference proteome</keyword>
<sequence length="203" mass="23363">MKSLLKFILVILFVSCSDKQISLEQYSKYPVKFARKKITHPTNDFSVFIPKDWNWEIQENEYMDELILGLGAESNQHTNGFSDMILIEKLKSDKENGFLKYEYGNWLNGMKENLGAKGIVESGLSNFMNQNTYFIHSKYNNEDVGQVETVHLFIESGEKGIFYMLTASASQKKELDKKMASLVQCLKTFESLRGNKNNAQQNL</sequence>
<organism evidence="1 2">
    <name type="scientific">Maribacter algicola</name>
    <dbReference type="NCBI Taxonomy" id="2498892"/>
    <lineage>
        <taxon>Bacteria</taxon>
        <taxon>Pseudomonadati</taxon>
        <taxon>Bacteroidota</taxon>
        <taxon>Flavobacteriia</taxon>
        <taxon>Flavobacteriales</taxon>
        <taxon>Flavobacteriaceae</taxon>
        <taxon>Maribacter</taxon>
    </lineage>
</organism>
<comment type="caution">
    <text evidence="1">The sequence shown here is derived from an EMBL/GenBank/DDBJ whole genome shotgun (WGS) entry which is preliminary data.</text>
</comment>